<keyword evidence="3" id="KW-1185">Reference proteome</keyword>
<reference evidence="2" key="1">
    <citation type="journal article" date="2020" name="Stud. Mycol.">
        <title>101 Dothideomycetes genomes: a test case for predicting lifestyles and emergence of pathogens.</title>
        <authorList>
            <person name="Haridas S."/>
            <person name="Albert R."/>
            <person name="Binder M."/>
            <person name="Bloem J."/>
            <person name="Labutti K."/>
            <person name="Salamov A."/>
            <person name="Andreopoulos B."/>
            <person name="Baker S."/>
            <person name="Barry K."/>
            <person name="Bills G."/>
            <person name="Bluhm B."/>
            <person name="Cannon C."/>
            <person name="Castanera R."/>
            <person name="Culley D."/>
            <person name="Daum C."/>
            <person name="Ezra D."/>
            <person name="Gonzalez J."/>
            <person name="Henrissat B."/>
            <person name="Kuo A."/>
            <person name="Liang C."/>
            <person name="Lipzen A."/>
            <person name="Lutzoni F."/>
            <person name="Magnuson J."/>
            <person name="Mondo S."/>
            <person name="Nolan M."/>
            <person name="Ohm R."/>
            <person name="Pangilinan J."/>
            <person name="Park H.-J."/>
            <person name="Ramirez L."/>
            <person name="Alfaro M."/>
            <person name="Sun H."/>
            <person name="Tritt A."/>
            <person name="Yoshinaga Y."/>
            <person name="Zwiers L.-H."/>
            <person name="Turgeon B."/>
            <person name="Goodwin S."/>
            <person name="Spatafora J."/>
            <person name="Crous P."/>
            <person name="Grigoriev I."/>
        </authorList>
    </citation>
    <scope>NUCLEOTIDE SEQUENCE</scope>
    <source>
        <strain evidence="2">CBS 130266</strain>
    </source>
</reference>
<dbReference type="Proteomes" id="UP000800235">
    <property type="component" value="Unassembled WGS sequence"/>
</dbReference>
<comment type="caution">
    <text evidence="2">The sequence shown here is derived from an EMBL/GenBank/DDBJ whole genome shotgun (WGS) entry which is preliminary data.</text>
</comment>
<dbReference type="SMART" id="SM00225">
    <property type="entry name" value="BTB"/>
    <property type="match status" value="1"/>
</dbReference>
<gene>
    <name evidence="2" type="ORF">EJ08DRAFT_678395</name>
</gene>
<organism evidence="2 3">
    <name type="scientific">Tothia fuscella</name>
    <dbReference type="NCBI Taxonomy" id="1048955"/>
    <lineage>
        <taxon>Eukaryota</taxon>
        <taxon>Fungi</taxon>
        <taxon>Dikarya</taxon>
        <taxon>Ascomycota</taxon>
        <taxon>Pezizomycotina</taxon>
        <taxon>Dothideomycetes</taxon>
        <taxon>Pleosporomycetidae</taxon>
        <taxon>Venturiales</taxon>
        <taxon>Cylindrosympodiaceae</taxon>
        <taxon>Tothia</taxon>
    </lineage>
</organism>
<dbReference type="PROSITE" id="PS50097">
    <property type="entry name" value="BTB"/>
    <property type="match status" value="1"/>
</dbReference>
<dbReference type="InterPro" id="IPR011333">
    <property type="entry name" value="SKP1/BTB/POZ_sf"/>
</dbReference>
<dbReference type="Gene3D" id="3.30.710.10">
    <property type="entry name" value="Potassium Channel Kv1.1, Chain A"/>
    <property type="match status" value="1"/>
</dbReference>
<protein>
    <recommendedName>
        <fullName evidence="1">BTB domain-containing protein</fullName>
    </recommendedName>
</protein>
<proteinExistence type="predicted"/>
<dbReference type="SUPFAM" id="SSF54695">
    <property type="entry name" value="POZ domain"/>
    <property type="match status" value="1"/>
</dbReference>
<feature type="domain" description="BTB" evidence="1">
    <location>
        <begin position="21"/>
        <end position="86"/>
    </location>
</feature>
<dbReference type="AlphaFoldDB" id="A0A9P4NSI8"/>
<evidence type="ECO:0000313" key="3">
    <source>
        <dbReference type="Proteomes" id="UP000800235"/>
    </source>
</evidence>
<sequence length="323" mass="36119">MTEVKPWDSAIASGFKPDQYSDLILRCTDASGGVRDFHVYKMVVCTQSGFFANAVEKSVFLEGETGIVNMTDDTLEAVYVLLRHLYGRDDISKPQHFSDNDATKQALILALEVFALADRLQIISPRERAGARVHRTTAHCWKDDDFVIHIQNAFSVAPPDPSGDALRHSILLVCFNVIQELLKSKDFVDMLELNGEMGKALTMVLADHLRKARLELKVEKARHARLEALTCPQCEVCIWLDLDQGVIREEPGVGGHAAYKNFYCPTCGARSHLSSWRGKKQWLGREDDNVEITTRGHGRGRGQGCGDAYGTGRGQVKIRYWRG</sequence>
<dbReference type="InterPro" id="IPR000210">
    <property type="entry name" value="BTB/POZ_dom"/>
</dbReference>
<evidence type="ECO:0000259" key="1">
    <source>
        <dbReference type="PROSITE" id="PS50097"/>
    </source>
</evidence>
<dbReference type="PANTHER" id="PTHR47843:SF5">
    <property type="entry name" value="BTB_POZ DOMAIN PROTEIN"/>
    <property type="match status" value="1"/>
</dbReference>
<dbReference type="CDD" id="cd18186">
    <property type="entry name" value="BTB_POZ_ZBTB_KLHL-like"/>
    <property type="match status" value="1"/>
</dbReference>
<name>A0A9P4NSI8_9PEZI</name>
<evidence type="ECO:0000313" key="2">
    <source>
        <dbReference type="EMBL" id="KAF2431365.1"/>
    </source>
</evidence>
<dbReference type="EMBL" id="MU007032">
    <property type="protein sequence ID" value="KAF2431365.1"/>
    <property type="molecule type" value="Genomic_DNA"/>
</dbReference>
<accession>A0A9P4NSI8</accession>
<dbReference type="PANTHER" id="PTHR47843">
    <property type="entry name" value="BTB DOMAIN-CONTAINING PROTEIN-RELATED"/>
    <property type="match status" value="1"/>
</dbReference>
<dbReference type="OrthoDB" id="6359816at2759"/>